<dbReference type="Gene3D" id="3.40.30.10">
    <property type="entry name" value="Glutaredoxin"/>
    <property type="match status" value="1"/>
</dbReference>
<dbReference type="Pfam" id="PF00085">
    <property type="entry name" value="Thioredoxin"/>
    <property type="match status" value="1"/>
</dbReference>
<dbReference type="PANTHER" id="PTHR46115">
    <property type="entry name" value="THIOREDOXIN-LIKE PROTEIN 1"/>
    <property type="match status" value="1"/>
</dbReference>
<dbReference type="SUPFAM" id="SSF52833">
    <property type="entry name" value="Thioredoxin-like"/>
    <property type="match status" value="1"/>
</dbReference>
<dbReference type="PROSITE" id="PS51352">
    <property type="entry name" value="THIOREDOXIN_2"/>
    <property type="match status" value="1"/>
</dbReference>
<dbReference type="Proteomes" id="UP001189429">
    <property type="component" value="Unassembled WGS sequence"/>
</dbReference>
<keyword evidence="4" id="KW-1185">Reference proteome</keyword>
<evidence type="ECO:0000256" key="1">
    <source>
        <dbReference type="ARBA" id="ARBA00023157"/>
    </source>
</evidence>
<organism evidence="3 4">
    <name type="scientific">Prorocentrum cordatum</name>
    <dbReference type="NCBI Taxonomy" id="2364126"/>
    <lineage>
        <taxon>Eukaryota</taxon>
        <taxon>Sar</taxon>
        <taxon>Alveolata</taxon>
        <taxon>Dinophyceae</taxon>
        <taxon>Prorocentrales</taxon>
        <taxon>Prorocentraceae</taxon>
        <taxon>Prorocentrum</taxon>
    </lineage>
</organism>
<keyword evidence="1" id="KW-1015">Disulfide bond</keyword>
<evidence type="ECO:0000313" key="4">
    <source>
        <dbReference type="Proteomes" id="UP001189429"/>
    </source>
</evidence>
<sequence length="172" mass="18221">MPLQKEVHSIDWKGSAIGDPTRFPGATPPARARLLPPGHLALGSDGLARLQRGRAGQVGRCDGIEGVDAAIAATGEGGPLLVLSFSTSWCGPCKLMDPKVDQLSEDFAGKAQFIKILGDKDPDGLKILQREGVKSVPQYHIFKGGEKVQQVLGAKYDELVEALKTHTAPGDT</sequence>
<evidence type="ECO:0000259" key="2">
    <source>
        <dbReference type="PROSITE" id="PS51352"/>
    </source>
</evidence>
<proteinExistence type="predicted"/>
<protein>
    <recommendedName>
        <fullName evidence="2">Thioredoxin domain-containing protein</fullName>
    </recommendedName>
</protein>
<reference evidence="3" key="1">
    <citation type="submission" date="2023-10" db="EMBL/GenBank/DDBJ databases">
        <authorList>
            <person name="Chen Y."/>
            <person name="Shah S."/>
            <person name="Dougan E. K."/>
            <person name="Thang M."/>
            <person name="Chan C."/>
        </authorList>
    </citation>
    <scope>NUCLEOTIDE SEQUENCE [LARGE SCALE GENOMIC DNA]</scope>
</reference>
<dbReference type="CDD" id="cd02947">
    <property type="entry name" value="TRX_family"/>
    <property type="match status" value="1"/>
</dbReference>
<name>A0ABN9UPG1_9DINO</name>
<evidence type="ECO:0000313" key="3">
    <source>
        <dbReference type="EMBL" id="CAK0861113.1"/>
    </source>
</evidence>
<dbReference type="PROSITE" id="PS00194">
    <property type="entry name" value="THIOREDOXIN_1"/>
    <property type="match status" value="1"/>
</dbReference>
<dbReference type="InterPro" id="IPR013766">
    <property type="entry name" value="Thioredoxin_domain"/>
</dbReference>
<feature type="domain" description="Thioredoxin" evidence="2">
    <location>
        <begin position="29"/>
        <end position="168"/>
    </location>
</feature>
<dbReference type="InterPro" id="IPR017937">
    <property type="entry name" value="Thioredoxin_CS"/>
</dbReference>
<gene>
    <name evidence="3" type="ORF">PCOR1329_LOCUS49879</name>
</gene>
<dbReference type="InterPro" id="IPR036249">
    <property type="entry name" value="Thioredoxin-like_sf"/>
</dbReference>
<comment type="caution">
    <text evidence="3">The sequence shown here is derived from an EMBL/GenBank/DDBJ whole genome shotgun (WGS) entry which is preliminary data.</text>
</comment>
<dbReference type="EMBL" id="CAUYUJ010016042">
    <property type="protein sequence ID" value="CAK0861113.1"/>
    <property type="molecule type" value="Genomic_DNA"/>
</dbReference>
<accession>A0ABN9UPG1</accession>